<dbReference type="AlphaFoldDB" id="A0A075I4W2"/>
<dbReference type="EMBL" id="KF901199">
    <property type="protein sequence ID" value="AIF21827.1"/>
    <property type="molecule type" value="Genomic_DNA"/>
</dbReference>
<accession>A0A075I4W2</accession>
<reference evidence="1" key="1">
    <citation type="journal article" date="2014" name="Genome Biol. Evol.">
        <title>Pangenome evidence for extensive interdomain horizontal transfer affecting lineage core and shell genes in uncultured planktonic thaumarchaeota and euryarchaeota.</title>
        <authorList>
            <person name="Deschamps P."/>
            <person name="Zivanovic Y."/>
            <person name="Moreira D."/>
            <person name="Rodriguez-Valera F."/>
            <person name="Lopez-Garcia P."/>
        </authorList>
    </citation>
    <scope>NUCLEOTIDE SEQUENCE</scope>
</reference>
<protein>
    <submittedName>
        <fullName evidence="1">Uncharacterized protein</fullName>
    </submittedName>
</protein>
<sequence length="71" mass="8297">MSDMKFWLVAVLVLIVLLPSVMLHLSFAEKGTFVDEIKFIQYLDENTALEEVRNGNLDIYFFGFPQIELRQ</sequence>
<proteinExistence type="predicted"/>
<evidence type="ECO:0000313" key="1">
    <source>
        <dbReference type="EMBL" id="AIF21827.1"/>
    </source>
</evidence>
<organism evidence="1">
    <name type="scientific">uncultured marine thaumarchaeote SAT1000_06_B02</name>
    <dbReference type="NCBI Taxonomy" id="1456361"/>
    <lineage>
        <taxon>Archaea</taxon>
        <taxon>Nitrososphaerota</taxon>
        <taxon>environmental samples</taxon>
    </lineage>
</organism>
<name>A0A075I4W2_9ARCH</name>